<reference evidence="1 2" key="1">
    <citation type="submission" date="2014-09" db="EMBL/GenBank/DDBJ databases">
        <authorList>
            <person name="Lapin J.S."/>
            <person name="Pope W.H."/>
            <person name="Hua J."/>
            <person name="Ford M.E."/>
            <person name="Conway J.F."/>
            <person name="Hatfull G.F."/>
            <person name="Hendrix R.W."/>
        </authorList>
    </citation>
    <scope>NUCLEOTIDE SEQUENCE [LARGE SCALE GENOMIC DNA]</scope>
</reference>
<dbReference type="KEGG" id="vg:22111464"/>
<organism evidence="1 2">
    <name type="scientific">Escherichia phage 121Q</name>
    <dbReference type="NCBI Taxonomy" id="1555202"/>
    <lineage>
        <taxon>Viruses</taxon>
        <taxon>Duplodnaviria</taxon>
        <taxon>Heunggongvirae</taxon>
        <taxon>Uroviricota</taxon>
        <taxon>Caudoviricetes</taxon>
        <taxon>Asteriusvirus</taxon>
        <taxon>Asteriusvirus av121Q</taxon>
    </lineage>
</organism>
<dbReference type="EMBL" id="KM507819">
    <property type="protein sequence ID" value="AIT14314.1"/>
    <property type="molecule type" value="Genomic_DNA"/>
</dbReference>
<accession>A0A097EY06</accession>
<dbReference type="Proteomes" id="UP000029889">
    <property type="component" value="Segment"/>
</dbReference>
<proteinExistence type="predicted"/>
<evidence type="ECO:0000313" key="2">
    <source>
        <dbReference type="Proteomes" id="UP000029889"/>
    </source>
</evidence>
<evidence type="ECO:0000313" key="1">
    <source>
        <dbReference type="EMBL" id="AIT14314.1"/>
    </source>
</evidence>
<dbReference type="GeneID" id="22111464"/>
<protein>
    <submittedName>
        <fullName evidence="1">Uncharacterized protein</fullName>
    </submittedName>
</protein>
<keyword evidence="2" id="KW-1185">Reference proteome</keyword>
<gene>
    <name evidence="1" type="primary">424</name>
    <name evidence="1" type="ORF">PBI_121Q_424</name>
</gene>
<dbReference type="RefSeq" id="YP_009102011.1">
    <property type="nucleotide sequence ID" value="NC_025447.1"/>
</dbReference>
<sequence>MGLNLNDIQFTYKILYDLYDVYLVSNKIGSHNPYKEQPFIDLYIEYLDSVGEYIKKNYSTFIDGNDIFEFSGVKSYNGIIHVEFLEITDRGFIEIKVVKLVNL</sequence>
<name>A0A097EY06_9CAUD</name>